<dbReference type="InterPro" id="IPR036638">
    <property type="entry name" value="HLH_DNA-bd_sf"/>
</dbReference>
<evidence type="ECO:0000259" key="6">
    <source>
        <dbReference type="PROSITE" id="PS50888"/>
    </source>
</evidence>
<accession>A0A915K9Y1</accession>
<dbReference type="SMART" id="SM00353">
    <property type="entry name" value="HLH"/>
    <property type="match status" value="1"/>
</dbReference>
<dbReference type="PANTHER" id="PTHR20937:SF3">
    <property type="entry name" value="IP14615P"/>
    <property type="match status" value="1"/>
</dbReference>
<evidence type="ECO:0000313" key="8">
    <source>
        <dbReference type="WBParaSite" id="nRc.2.0.1.t35502-RA"/>
    </source>
</evidence>
<organism evidence="7 8">
    <name type="scientific">Romanomermis culicivorax</name>
    <name type="common">Nematode worm</name>
    <dbReference type="NCBI Taxonomy" id="13658"/>
    <lineage>
        <taxon>Eukaryota</taxon>
        <taxon>Metazoa</taxon>
        <taxon>Ecdysozoa</taxon>
        <taxon>Nematoda</taxon>
        <taxon>Enoplea</taxon>
        <taxon>Dorylaimia</taxon>
        <taxon>Mermithida</taxon>
        <taxon>Mermithoidea</taxon>
        <taxon>Mermithidae</taxon>
        <taxon>Romanomermis</taxon>
    </lineage>
</organism>
<evidence type="ECO:0000256" key="2">
    <source>
        <dbReference type="ARBA" id="ARBA00023015"/>
    </source>
</evidence>
<dbReference type="Proteomes" id="UP000887565">
    <property type="component" value="Unplaced"/>
</dbReference>
<keyword evidence="5" id="KW-0539">Nucleus</keyword>
<dbReference type="InterPro" id="IPR040259">
    <property type="entry name" value="Mesogenin/MesP"/>
</dbReference>
<keyword evidence="1" id="KW-0217">Developmental protein</keyword>
<evidence type="ECO:0000313" key="7">
    <source>
        <dbReference type="Proteomes" id="UP000887565"/>
    </source>
</evidence>
<evidence type="ECO:0000256" key="3">
    <source>
        <dbReference type="ARBA" id="ARBA00023125"/>
    </source>
</evidence>
<dbReference type="InterPro" id="IPR011598">
    <property type="entry name" value="bHLH_dom"/>
</dbReference>
<dbReference type="Pfam" id="PF00010">
    <property type="entry name" value="HLH"/>
    <property type="match status" value="1"/>
</dbReference>
<dbReference type="GO" id="GO:0001707">
    <property type="term" value="P:mesoderm formation"/>
    <property type="evidence" value="ECO:0007669"/>
    <property type="project" value="TreeGrafter"/>
</dbReference>
<dbReference type="PANTHER" id="PTHR20937">
    <property type="entry name" value="IP14615P"/>
    <property type="match status" value="1"/>
</dbReference>
<feature type="domain" description="BHLH" evidence="6">
    <location>
        <begin position="74"/>
        <end position="128"/>
    </location>
</feature>
<keyword evidence="7" id="KW-1185">Reference proteome</keyword>
<keyword evidence="3" id="KW-0238">DNA-binding</keyword>
<dbReference type="FunFam" id="4.10.280.10:FF:000090">
    <property type="entry name" value="Salivary gland-expressed bHLH"/>
    <property type="match status" value="1"/>
</dbReference>
<keyword evidence="2" id="KW-0805">Transcription regulation</keyword>
<sequence>MSNNVPDYCQVLKFRAEQPPGRNIGKWKICSKSPKNDDDLIILNHYYGCKVEKQQQKKCKQWKKINNNKEKEEIIKKTASDRERSRMRDMNKAFDALRSKLAHKKSNNNKKLSKIQALKYAIEYIFELEDTLSAATDNNDY</sequence>
<protein>
    <submittedName>
        <fullName evidence="8">BHLH domain-containing protein</fullName>
    </submittedName>
</protein>
<evidence type="ECO:0000256" key="4">
    <source>
        <dbReference type="ARBA" id="ARBA00023163"/>
    </source>
</evidence>
<dbReference type="GO" id="GO:0000978">
    <property type="term" value="F:RNA polymerase II cis-regulatory region sequence-specific DNA binding"/>
    <property type="evidence" value="ECO:0007669"/>
    <property type="project" value="TreeGrafter"/>
</dbReference>
<reference evidence="8" key="1">
    <citation type="submission" date="2022-11" db="UniProtKB">
        <authorList>
            <consortium name="WormBaseParasite"/>
        </authorList>
    </citation>
    <scope>IDENTIFICATION</scope>
</reference>
<dbReference type="GO" id="GO:0046983">
    <property type="term" value="F:protein dimerization activity"/>
    <property type="evidence" value="ECO:0007669"/>
    <property type="project" value="InterPro"/>
</dbReference>
<dbReference type="Gene3D" id="4.10.280.10">
    <property type="entry name" value="Helix-loop-helix DNA-binding domain"/>
    <property type="match status" value="1"/>
</dbReference>
<dbReference type="GO" id="GO:0000981">
    <property type="term" value="F:DNA-binding transcription factor activity, RNA polymerase II-specific"/>
    <property type="evidence" value="ECO:0007669"/>
    <property type="project" value="TreeGrafter"/>
</dbReference>
<dbReference type="GO" id="GO:0005634">
    <property type="term" value="C:nucleus"/>
    <property type="evidence" value="ECO:0007669"/>
    <property type="project" value="TreeGrafter"/>
</dbReference>
<dbReference type="SUPFAM" id="SSF47459">
    <property type="entry name" value="HLH, helix-loop-helix DNA-binding domain"/>
    <property type="match status" value="1"/>
</dbReference>
<dbReference type="WBParaSite" id="nRc.2.0.1.t35502-RA">
    <property type="protein sequence ID" value="nRc.2.0.1.t35502-RA"/>
    <property type="gene ID" value="nRc.2.0.1.g35502"/>
</dbReference>
<dbReference type="CDD" id="cd11390">
    <property type="entry name" value="bHLH_TS"/>
    <property type="match status" value="1"/>
</dbReference>
<proteinExistence type="predicted"/>
<keyword evidence="4" id="KW-0804">Transcription</keyword>
<dbReference type="AlphaFoldDB" id="A0A915K9Y1"/>
<name>A0A915K9Y1_ROMCU</name>
<evidence type="ECO:0000256" key="1">
    <source>
        <dbReference type="ARBA" id="ARBA00022473"/>
    </source>
</evidence>
<dbReference type="PROSITE" id="PS50888">
    <property type="entry name" value="BHLH"/>
    <property type="match status" value="1"/>
</dbReference>
<evidence type="ECO:0000256" key="5">
    <source>
        <dbReference type="ARBA" id="ARBA00023242"/>
    </source>
</evidence>